<dbReference type="InterPro" id="IPR000182">
    <property type="entry name" value="GNAT_dom"/>
</dbReference>
<dbReference type="InterPro" id="IPR051531">
    <property type="entry name" value="N-acetyltransferase"/>
</dbReference>
<dbReference type="GO" id="GO:0016747">
    <property type="term" value="F:acyltransferase activity, transferring groups other than amino-acyl groups"/>
    <property type="evidence" value="ECO:0007669"/>
    <property type="project" value="InterPro"/>
</dbReference>
<dbReference type="PROSITE" id="PS51186">
    <property type="entry name" value="GNAT"/>
    <property type="match status" value="1"/>
</dbReference>
<evidence type="ECO:0000313" key="2">
    <source>
        <dbReference type="EMBL" id="HJG90671.1"/>
    </source>
</evidence>
<evidence type="ECO:0000313" key="3">
    <source>
        <dbReference type="Proteomes" id="UP000742460"/>
    </source>
</evidence>
<dbReference type="PANTHER" id="PTHR43792">
    <property type="entry name" value="GNAT FAMILY, PUTATIVE (AFU_ORTHOLOGUE AFUA_3G00765)-RELATED-RELATED"/>
    <property type="match status" value="1"/>
</dbReference>
<name>A0A921MVF4_9MICO</name>
<dbReference type="InterPro" id="IPR016181">
    <property type="entry name" value="Acyl_CoA_acyltransferase"/>
</dbReference>
<dbReference type="EMBL" id="DYUE01000077">
    <property type="protein sequence ID" value="HJG90671.1"/>
    <property type="molecule type" value="Genomic_DNA"/>
</dbReference>
<dbReference type="SUPFAM" id="SSF55729">
    <property type="entry name" value="Acyl-CoA N-acyltransferases (Nat)"/>
    <property type="match status" value="1"/>
</dbReference>
<comment type="caution">
    <text evidence="2">The sequence shown here is derived from an EMBL/GenBank/DDBJ whole genome shotgun (WGS) entry which is preliminary data.</text>
</comment>
<sequence length="167" mass="18263">MPLDFPLRGDRLDLRPFVEADLEAMHRVYGDPEVMRHVGEGGAVTAEESARMLAAYREHQADHGFAFWAVCDRSTGTLIGDAGLEVTADGVELGYTLARAWWGRGLATEAARLCVAAAFGPLELPRLLAVADVDNPASARVLTRLGFVEDAEVIAYGRAHRRFVLER</sequence>
<dbReference type="AlphaFoldDB" id="A0A921MVF4"/>
<dbReference type="Proteomes" id="UP000742460">
    <property type="component" value="Unassembled WGS sequence"/>
</dbReference>
<protein>
    <submittedName>
        <fullName evidence="2">GNAT family N-acetyltransferase</fullName>
    </submittedName>
</protein>
<gene>
    <name evidence="2" type="ORF">K8V81_02990</name>
</gene>
<dbReference type="PANTHER" id="PTHR43792:SF1">
    <property type="entry name" value="N-ACETYLTRANSFERASE DOMAIN-CONTAINING PROTEIN"/>
    <property type="match status" value="1"/>
</dbReference>
<reference evidence="2" key="1">
    <citation type="journal article" date="2021" name="PeerJ">
        <title>Extensive microbial diversity within the chicken gut microbiome revealed by metagenomics and culture.</title>
        <authorList>
            <person name="Gilroy R."/>
            <person name="Ravi A."/>
            <person name="Getino M."/>
            <person name="Pursley I."/>
            <person name="Horton D.L."/>
            <person name="Alikhan N.F."/>
            <person name="Baker D."/>
            <person name="Gharbi K."/>
            <person name="Hall N."/>
            <person name="Watson M."/>
            <person name="Adriaenssens E.M."/>
            <person name="Foster-Nyarko E."/>
            <person name="Jarju S."/>
            <person name="Secka A."/>
            <person name="Antonio M."/>
            <person name="Oren A."/>
            <person name="Chaudhuri R.R."/>
            <person name="La Ragione R."/>
            <person name="Hildebrand F."/>
            <person name="Pallen M.J."/>
        </authorList>
    </citation>
    <scope>NUCLEOTIDE SEQUENCE</scope>
    <source>
        <strain evidence="2">ChiGjej5B5-22894</strain>
    </source>
</reference>
<dbReference type="Pfam" id="PF13302">
    <property type="entry name" value="Acetyltransf_3"/>
    <property type="match status" value="1"/>
</dbReference>
<proteinExistence type="predicted"/>
<evidence type="ECO:0000259" key="1">
    <source>
        <dbReference type="PROSITE" id="PS51186"/>
    </source>
</evidence>
<feature type="domain" description="N-acetyltransferase" evidence="1">
    <location>
        <begin position="12"/>
        <end position="167"/>
    </location>
</feature>
<dbReference type="Gene3D" id="3.40.630.30">
    <property type="match status" value="1"/>
</dbReference>
<accession>A0A921MVF4</accession>
<organism evidence="2 3">
    <name type="scientific">Brachybacterium massiliense</name>
    <dbReference type="NCBI Taxonomy" id="1755098"/>
    <lineage>
        <taxon>Bacteria</taxon>
        <taxon>Bacillati</taxon>
        <taxon>Actinomycetota</taxon>
        <taxon>Actinomycetes</taxon>
        <taxon>Micrococcales</taxon>
        <taxon>Dermabacteraceae</taxon>
        <taxon>Brachybacterium</taxon>
    </lineage>
</organism>
<reference evidence="2" key="2">
    <citation type="submission" date="2021-09" db="EMBL/GenBank/DDBJ databases">
        <authorList>
            <person name="Gilroy R."/>
        </authorList>
    </citation>
    <scope>NUCLEOTIDE SEQUENCE</scope>
    <source>
        <strain evidence="2">ChiGjej5B5-22894</strain>
    </source>
</reference>